<dbReference type="AlphaFoldDB" id="A0A448YQK2"/>
<dbReference type="Gene3D" id="3.30.230.100">
    <property type="match status" value="1"/>
</dbReference>
<dbReference type="Proteomes" id="UP000290900">
    <property type="component" value="Unassembled WGS sequence"/>
</dbReference>
<dbReference type="Pfam" id="PF10448">
    <property type="entry name" value="POC3_POC4"/>
    <property type="match status" value="1"/>
</dbReference>
<gene>
    <name evidence="1" type="ORF">BRENAR_LOCUS3878</name>
</gene>
<dbReference type="EMBL" id="CAACVR010000034">
    <property type="protein sequence ID" value="VEU23147.1"/>
    <property type="molecule type" value="Genomic_DNA"/>
</dbReference>
<sequence>MPFTTTLATTIVPDFQILLTVPTNSDAHTIPITLHVSKEGANTKLGAYVYSIVDTRRSERTVYQSLLNNSDEESVDLAKKLGTLVSRRYSVPSYVSVSGEVGIEEYLPMSREVIRVIEEQGMS</sequence>
<keyword evidence="2" id="KW-1185">Reference proteome</keyword>
<dbReference type="OrthoDB" id="3987408at2759"/>
<protein>
    <submittedName>
        <fullName evidence="1">DEKNAAC104042</fullName>
    </submittedName>
</protein>
<evidence type="ECO:0000313" key="1">
    <source>
        <dbReference type="EMBL" id="VEU23147.1"/>
    </source>
</evidence>
<name>A0A448YQK2_BRENA</name>
<proteinExistence type="predicted"/>
<dbReference type="InParanoid" id="A0A448YQK2"/>
<accession>A0A448YQK2</accession>
<dbReference type="InterPro" id="IPR018854">
    <property type="entry name" value="Psome_chaperone_3/4"/>
</dbReference>
<organism evidence="1 2">
    <name type="scientific">Brettanomyces naardenensis</name>
    <name type="common">Yeast</name>
    <dbReference type="NCBI Taxonomy" id="13370"/>
    <lineage>
        <taxon>Eukaryota</taxon>
        <taxon>Fungi</taxon>
        <taxon>Dikarya</taxon>
        <taxon>Ascomycota</taxon>
        <taxon>Saccharomycotina</taxon>
        <taxon>Pichiomycetes</taxon>
        <taxon>Pichiales</taxon>
        <taxon>Pichiaceae</taxon>
        <taxon>Brettanomyces</taxon>
    </lineage>
</organism>
<reference evidence="1 2" key="1">
    <citation type="submission" date="2018-12" db="EMBL/GenBank/DDBJ databases">
        <authorList>
            <person name="Tiukova I."/>
            <person name="Dainat J."/>
        </authorList>
    </citation>
    <scope>NUCLEOTIDE SEQUENCE [LARGE SCALE GENOMIC DNA]</scope>
</reference>
<evidence type="ECO:0000313" key="2">
    <source>
        <dbReference type="Proteomes" id="UP000290900"/>
    </source>
</evidence>